<accession>A0A5K0U7E3</accession>
<reference evidence="1 2" key="1">
    <citation type="submission" date="2018-10" db="EMBL/GenBank/DDBJ databases">
        <authorList>
            <consortium name="IHU Genomes"/>
        </authorList>
    </citation>
    <scope>NUCLEOTIDE SEQUENCE [LARGE SCALE GENOMIC DNA]</scope>
    <source>
        <strain evidence="1 2">A1</strain>
    </source>
</reference>
<evidence type="ECO:0000313" key="2">
    <source>
        <dbReference type="Proteomes" id="UP000594342"/>
    </source>
</evidence>
<name>A0A5K0U7E3_9VIRU</name>
<gene>
    <name evidence="1" type="ORF">YASMINEVIRUS_311</name>
</gene>
<evidence type="ECO:0000313" key="1">
    <source>
        <dbReference type="EMBL" id="VBB17848.1"/>
    </source>
</evidence>
<dbReference type="Proteomes" id="UP000594342">
    <property type="component" value="Unassembled WGS sequence"/>
</dbReference>
<dbReference type="EMBL" id="UPSH01000001">
    <property type="protein sequence ID" value="VBB17848.1"/>
    <property type="molecule type" value="Genomic_DNA"/>
</dbReference>
<organism evidence="1 2">
    <name type="scientific">Yasminevirus sp. GU-2018</name>
    <dbReference type="NCBI Taxonomy" id="2420051"/>
    <lineage>
        <taxon>Viruses</taxon>
        <taxon>Varidnaviria</taxon>
        <taxon>Bamfordvirae</taxon>
        <taxon>Nucleocytoviricota</taxon>
        <taxon>Megaviricetes</taxon>
        <taxon>Imitervirales</taxon>
        <taxon>Mimiviridae</taxon>
        <taxon>Klosneuvirinae</taxon>
        <taxon>Yasminevirus</taxon>
        <taxon>Yasminevirus saudimassiliense</taxon>
    </lineage>
</organism>
<protein>
    <submittedName>
        <fullName evidence="1">Uncharacterized protein</fullName>
    </submittedName>
</protein>
<sequence>MSKKSENNKTLYEKTVPVFRIKPDGQENGVIKLVGYLHENEKLGDEPVELPKTQTPEYSVEGNYTLKLKKVGDFDLTCRVYRCNVVATHIVASARYPVMYLDVGYERPMVNGSLFQIFFSIDMNKDEKRAITENKKYVGLRFSGKWWRHIDCDEELVANYDDMITDMLETEAAERIYKSEDPEMIKKRDAMTEAQLTEWIDAYVASERQIYDTFLKDTPLAFRSLSKCTTQLFELCTSPRFYKFIKIAMKCREMHRRKEYGLEDNNEYVVPKQVIKMSDLRQQIIDNDEIILDE</sequence>
<proteinExistence type="predicted"/>
<keyword evidence="2" id="KW-1185">Reference proteome</keyword>
<comment type="caution">
    <text evidence="1">The sequence shown here is derived from an EMBL/GenBank/DDBJ whole genome shotgun (WGS) entry which is preliminary data.</text>
</comment>